<proteinExistence type="predicted"/>
<dbReference type="EMBL" id="LK032069">
    <property type="protein sequence ID" value="CDY17003.1"/>
    <property type="molecule type" value="Genomic_DNA"/>
</dbReference>
<sequence length="345" mass="39317">MPLCNDSSRNLAVAVALFFAGVLYFSFSTHSISDHISDLLHNTNTPQQVKTIEFPQDELEAVLESAAAGNNNTVIIALVNRAYVEEVGEGRTMLDLFLESFWEGEGTLPLLDYLVLVATDHTAYDRCRFKRLHCYKMEIKGVDLEGEKVYMSADFIEMMWRRTHFLLDVLGRGYHILFTDTDVLWLRTPFSRLSNNGSLDMQISVDQNNVEAGHAINTGFFHVRSNNKTFSLFNKWYDMRLNSPGMKEQDVLQKLLDTGFFNQLGLNVNFLNTTEFSGFCQDSTDMGVVTTVHANCCRHIPAKIFDLTLVLSDWKSYKTSHVNNKWSPHHKCGGSWKDNDYVPKP</sequence>
<dbReference type="PaxDb" id="3708-A0A078FX98"/>
<dbReference type="PANTHER" id="PTHR46038:SF61">
    <property type="entry name" value="EXPRESSED PROTEIN-RELATED"/>
    <property type="match status" value="1"/>
</dbReference>
<feature type="domain" description="Nucleotide-diphospho-sugar transferase" evidence="1">
    <location>
        <begin position="110"/>
        <end position="307"/>
    </location>
</feature>
<evidence type="ECO:0000313" key="3">
    <source>
        <dbReference type="Proteomes" id="UP000028999"/>
    </source>
</evidence>
<organism evidence="2 3">
    <name type="scientific">Brassica napus</name>
    <name type="common">Rape</name>
    <dbReference type="NCBI Taxonomy" id="3708"/>
    <lineage>
        <taxon>Eukaryota</taxon>
        <taxon>Viridiplantae</taxon>
        <taxon>Streptophyta</taxon>
        <taxon>Embryophyta</taxon>
        <taxon>Tracheophyta</taxon>
        <taxon>Spermatophyta</taxon>
        <taxon>Magnoliopsida</taxon>
        <taxon>eudicotyledons</taxon>
        <taxon>Gunneridae</taxon>
        <taxon>Pentapetalae</taxon>
        <taxon>rosids</taxon>
        <taxon>malvids</taxon>
        <taxon>Brassicales</taxon>
        <taxon>Brassicaceae</taxon>
        <taxon>Brassiceae</taxon>
        <taxon>Brassica</taxon>
    </lineage>
</organism>
<gene>
    <name evidence="2" type="primary">BnaA08g03670D</name>
    <name evidence="2" type="ORF">GSBRNA2T00094952001</name>
</gene>
<dbReference type="Proteomes" id="UP000028999">
    <property type="component" value="Unassembled WGS sequence"/>
</dbReference>
<reference evidence="2 3" key="1">
    <citation type="journal article" date="2014" name="Science">
        <title>Plant genetics. Early allopolyploid evolution in the post-Neolithic Brassica napus oilseed genome.</title>
        <authorList>
            <person name="Chalhoub B."/>
            <person name="Denoeud F."/>
            <person name="Liu S."/>
            <person name="Parkin I.A."/>
            <person name="Tang H."/>
            <person name="Wang X."/>
            <person name="Chiquet J."/>
            <person name="Belcram H."/>
            <person name="Tong C."/>
            <person name="Samans B."/>
            <person name="Correa M."/>
            <person name="Da Silva C."/>
            <person name="Just J."/>
            <person name="Falentin C."/>
            <person name="Koh C.S."/>
            <person name="Le Clainche I."/>
            <person name="Bernard M."/>
            <person name="Bento P."/>
            <person name="Noel B."/>
            <person name="Labadie K."/>
            <person name="Alberti A."/>
            <person name="Charles M."/>
            <person name="Arnaud D."/>
            <person name="Guo H."/>
            <person name="Daviaud C."/>
            <person name="Alamery S."/>
            <person name="Jabbari K."/>
            <person name="Zhao M."/>
            <person name="Edger P.P."/>
            <person name="Chelaifa H."/>
            <person name="Tack D."/>
            <person name="Lassalle G."/>
            <person name="Mestiri I."/>
            <person name="Schnel N."/>
            <person name="Le Paslier M.C."/>
            <person name="Fan G."/>
            <person name="Renault V."/>
            <person name="Bayer P.E."/>
            <person name="Golicz A.A."/>
            <person name="Manoli S."/>
            <person name="Lee T.H."/>
            <person name="Thi V.H."/>
            <person name="Chalabi S."/>
            <person name="Hu Q."/>
            <person name="Fan C."/>
            <person name="Tollenaere R."/>
            <person name="Lu Y."/>
            <person name="Battail C."/>
            <person name="Shen J."/>
            <person name="Sidebottom C.H."/>
            <person name="Wang X."/>
            <person name="Canaguier A."/>
            <person name="Chauveau A."/>
            <person name="Berard A."/>
            <person name="Deniot G."/>
            <person name="Guan M."/>
            <person name="Liu Z."/>
            <person name="Sun F."/>
            <person name="Lim Y.P."/>
            <person name="Lyons E."/>
            <person name="Town C.D."/>
            <person name="Bancroft I."/>
            <person name="Wang X."/>
            <person name="Meng J."/>
            <person name="Ma J."/>
            <person name="Pires J.C."/>
            <person name="King G.J."/>
            <person name="Brunel D."/>
            <person name="Delourme R."/>
            <person name="Renard M."/>
            <person name="Aury J.M."/>
            <person name="Adams K.L."/>
            <person name="Batley J."/>
            <person name="Snowdon R.J."/>
            <person name="Tost J."/>
            <person name="Edwards D."/>
            <person name="Zhou Y."/>
            <person name="Hua W."/>
            <person name="Sharpe A.G."/>
            <person name="Paterson A.H."/>
            <person name="Guan C."/>
            <person name="Wincker P."/>
        </authorList>
    </citation>
    <scope>NUCLEOTIDE SEQUENCE [LARGE SCALE GENOMIC DNA]</scope>
    <source>
        <strain evidence="3">cv. Darmor-bzh</strain>
    </source>
</reference>
<evidence type="ECO:0000259" key="1">
    <source>
        <dbReference type="Pfam" id="PF03407"/>
    </source>
</evidence>
<evidence type="ECO:0000313" key="2">
    <source>
        <dbReference type="EMBL" id="CDY17003.1"/>
    </source>
</evidence>
<dbReference type="Pfam" id="PF03407">
    <property type="entry name" value="Nucleotid_trans"/>
    <property type="match status" value="1"/>
</dbReference>
<dbReference type="STRING" id="3708.A0A078FX98"/>
<dbReference type="OMA" id="ICEDSRD"/>
<keyword evidence="3" id="KW-1185">Reference proteome</keyword>
<accession>A0A078FX98</accession>
<name>A0A078FX98_BRANA</name>
<protein>
    <submittedName>
        <fullName evidence="2">BnaA08g03670D protein</fullName>
    </submittedName>
</protein>
<dbReference type="InterPro" id="IPR005069">
    <property type="entry name" value="Nucl-diP-sugar_transferase"/>
</dbReference>
<dbReference type="InterPro" id="IPR044821">
    <property type="entry name" value="At1g28695/At4g15970-like"/>
</dbReference>
<dbReference type="PANTHER" id="PTHR46038">
    <property type="entry name" value="EXPRESSED PROTEIN-RELATED"/>
    <property type="match status" value="1"/>
</dbReference>
<dbReference type="Gramene" id="CDY17003">
    <property type="protein sequence ID" value="CDY17003"/>
    <property type="gene ID" value="GSBRNA2T00094952001"/>
</dbReference>
<dbReference type="AlphaFoldDB" id="A0A078FX98"/>